<dbReference type="Proteomes" id="UP000054270">
    <property type="component" value="Unassembled WGS sequence"/>
</dbReference>
<dbReference type="OrthoDB" id="3250313at2759"/>
<dbReference type="EMBL" id="KN817549">
    <property type="protein sequence ID" value="KJA22463.1"/>
    <property type="molecule type" value="Genomic_DNA"/>
</dbReference>
<name>A0A0D2MFT1_HYPSF</name>
<dbReference type="OMA" id="WNIALEN"/>
<reference evidence="2" key="1">
    <citation type="submission" date="2014-04" db="EMBL/GenBank/DDBJ databases">
        <title>Evolutionary Origins and Diversification of the Mycorrhizal Mutualists.</title>
        <authorList>
            <consortium name="DOE Joint Genome Institute"/>
            <consortium name="Mycorrhizal Genomics Consortium"/>
            <person name="Kohler A."/>
            <person name="Kuo A."/>
            <person name="Nagy L.G."/>
            <person name="Floudas D."/>
            <person name="Copeland A."/>
            <person name="Barry K.W."/>
            <person name="Cichocki N."/>
            <person name="Veneault-Fourrey C."/>
            <person name="LaButti K."/>
            <person name="Lindquist E.A."/>
            <person name="Lipzen A."/>
            <person name="Lundell T."/>
            <person name="Morin E."/>
            <person name="Murat C."/>
            <person name="Riley R."/>
            <person name="Ohm R."/>
            <person name="Sun H."/>
            <person name="Tunlid A."/>
            <person name="Henrissat B."/>
            <person name="Grigoriev I.V."/>
            <person name="Hibbett D.S."/>
            <person name="Martin F."/>
        </authorList>
    </citation>
    <scope>NUCLEOTIDE SEQUENCE [LARGE SCALE GENOMIC DNA]</scope>
    <source>
        <strain evidence="2">FD-334 SS-4</strain>
    </source>
</reference>
<evidence type="ECO:0000313" key="2">
    <source>
        <dbReference type="Proteomes" id="UP000054270"/>
    </source>
</evidence>
<dbReference type="STRING" id="945553.A0A0D2MFT1"/>
<gene>
    <name evidence="1" type="ORF">HYPSUDRAFT_102681</name>
</gene>
<protein>
    <submittedName>
        <fullName evidence="1">Uncharacterized protein</fullName>
    </submittedName>
</protein>
<feature type="non-terminal residue" evidence="1">
    <location>
        <position position="163"/>
    </location>
</feature>
<evidence type="ECO:0000313" key="1">
    <source>
        <dbReference type="EMBL" id="KJA22463.1"/>
    </source>
</evidence>
<dbReference type="AlphaFoldDB" id="A0A0D2MFT1"/>
<accession>A0A0D2MFT1</accession>
<feature type="non-terminal residue" evidence="1">
    <location>
        <position position="1"/>
    </location>
</feature>
<sequence>SIEAPKNAPFWVVNALNLFQSANLGTEWSSLVVAWLKFEQDSHFIAKGRLGTHCRPRAIADWIQRARSASYQPEINNLAAFSTDFSAWWQSLQPDWRANNVDNALPRSREDWDDIRRPGINGLLSVAAALFFWGYAARNKGAPARSAWLDALNDVIHVLNQLA</sequence>
<keyword evidence="2" id="KW-1185">Reference proteome</keyword>
<proteinExistence type="predicted"/>
<organism evidence="1 2">
    <name type="scientific">Hypholoma sublateritium (strain FD-334 SS-4)</name>
    <dbReference type="NCBI Taxonomy" id="945553"/>
    <lineage>
        <taxon>Eukaryota</taxon>
        <taxon>Fungi</taxon>
        <taxon>Dikarya</taxon>
        <taxon>Basidiomycota</taxon>
        <taxon>Agaricomycotina</taxon>
        <taxon>Agaricomycetes</taxon>
        <taxon>Agaricomycetidae</taxon>
        <taxon>Agaricales</taxon>
        <taxon>Agaricineae</taxon>
        <taxon>Strophariaceae</taxon>
        <taxon>Hypholoma</taxon>
    </lineage>
</organism>